<evidence type="ECO:0000256" key="10">
    <source>
        <dbReference type="ARBA" id="ARBA00023128"/>
    </source>
</evidence>
<evidence type="ECO:0000256" key="3">
    <source>
        <dbReference type="ARBA" id="ARBA00004637"/>
    </source>
</evidence>
<dbReference type="OrthoDB" id="268414at2759"/>
<evidence type="ECO:0000256" key="7">
    <source>
        <dbReference type="ARBA" id="ARBA00022660"/>
    </source>
</evidence>
<dbReference type="PANTHER" id="PTHR20900">
    <property type="entry name" value="NADH:UBIQUINONE OXIDOREDUCTASE B18-LIKE SUBUNIT"/>
    <property type="match status" value="1"/>
</dbReference>
<evidence type="ECO:0000256" key="1">
    <source>
        <dbReference type="ARBA" id="ARBA00003195"/>
    </source>
</evidence>
<evidence type="ECO:0000313" key="13">
    <source>
        <dbReference type="EnsemblMetazoa" id="XP_022650425"/>
    </source>
</evidence>
<dbReference type="CTD" id="32434"/>
<dbReference type="InterPro" id="IPR008698">
    <property type="entry name" value="NDUB7"/>
</dbReference>
<keyword evidence="9" id="KW-0249">Electron transport</keyword>
<evidence type="ECO:0000256" key="2">
    <source>
        <dbReference type="ARBA" id="ARBA00004569"/>
    </source>
</evidence>
<dbReference type="Proteomes" id="UP000594260">
    <property type="component" value="Unplaced"/>
</dbReference>
<evidence type="ECO:0000256" key="5">
    <source>
        <dbReference type="ARBA" id="ARBA00018677"/>
    </source>
</evidence>
<dbReference type="AlphaFoldDB" id="A0A7M7JHK4"/>
<comment type="function">
    <text evidence="1">Accessory subunit of the mitochondrial membrane respiratory chain NADH dehydrogenase (Complex I), that is believed not to be involved in catalysis. Complex I functions in the transfer of electrons from NADH to the respiratory chain. The immediate electron acceptor for the enzyme is believed to be ubiquinone.</text>
</comment>
<keyword evidence="11" id="KW-0472">Membrane</keyword>
<proteinExistence type="inferred from homology"/>
<dbReference type="InParanoid" id="A0A7M7JHK4"/>
<keyword evidence="14" id="KW-1185">Reference proteome</keyword>
<evidence type="ECO:0000313" key="14">
    <source>
        <dbReference type="Proteomes" id="UP000594260"/>
    </source>
</evidence>
<organism evidence="13 14">
    <name type="scientific">Varroa destructor</name>
    <name type="common">Honeybee mite</name>
    <dbReference type="NCBI Taxonomy" id="109461"/>
    <lineage>
        <taxon>Eukaryota</taxon>
        <taxon>Metazoa</taxon>
        <taxon>Ecdysozoa</taxon>
        <taxon>Arthropoda</taxon>
        <taxon>Chelicerata</taxon>
        <taxon>Arachnida</taxon>
        <taxon>Acari</taxon>
        <taxon>Parasitiformes</taxon>
        <taxon>Mesostigmata</taxon>
        <taxon>Gamasina</taxon>
        <taxon>Dermanyssoidea</taxon>
        <taxon>Varroidae</taxon>
        <taxon>Varroa</taxon>
    </lineage>
</organism>
<dbReference type="OMA" id="FVYQCAH"/>
<evidence type="ECO:0000256" key="12">
    <source>
        <dbReference type="ARBA" id="ARBA00023157"/>
    </source>
</evidence>
<reference evidence="13" key="1">
    <citation type="submission" date="2021-01" db="UniProtKB">
        <authorList>
            <consortium name="EnsemblMetazoa"/>
        </authorList>
    </citation>
    <scope>IDENTIFICATION</scope>
</reference>
<sequence>MGNIQFGNTQTLGAYWATSYHEVDPDGYQKPKPLKITHDPMEGFPNGRKPRVMVATNEEMLSARLAPHERDYCAHKLIAFKNCRYQKFPWVALCHREKHDLEHCEFEDFMIRIKEHEREKRLRKRDKERAKKQAREAGNRARFEVGLVH</sequence>
<dbReference type="PROSITE" id="PS51808">
    <property type="entry name" value="CHCH"/>
    <property type="match status" value="1"/>
</dbReference>
<dbReference type="Pfam" id="PF05676">
    <property type="entry name" value="NDUF_B7"/>
    <property type="match status" value="1"/>
</dbReference>
<evidence type="ECO:0000256" key="9">
    <source>
        <dbReference type="ARBA" id="ARBA00022982"/>
    </source>
</evidence>
<dbReference type="FunCoup" id="A0A7M7JHK4">
    <property type="interactions" value="1235"/>
</dbReference>
<keyword evidence="8" id="KW-0999">Mitochondrion inner membrane</keyword>
<evidence type="ECO:0000256" key="4">
    <source>
        <dbReference type="ARBA" id="ARBA00008006"/>
    </source>
</evidence>
<protein>
    <recommendedName>
        <fullName evidence="5">NADH dehydrogenase [ubiquinone] 1 beta subcomplex subunit 7</fullName>
    </recommendedName>
</protein>
<dbReference type="PANTHER" id="PTHR20900:SF0">
    <property type="entry name" value="NADH DEHYDROGENASE [UBIQUINONE] 1 BETA SUBCOMPLEX SUBUNIT 7"/>
    <property type="match status" value="1"/>
</dbReference>
<evidence type="ECO:0000256" key="6">
    <source>
        <dbReference type="ARBA" id="ARBA00022448"/>
    </source>
</evidence>
<dbReference type="RefSeq" id="XP_022650425.1">
    <property type="nucleotide sequence ID" value="XM_022794690.1"/>
</dbReference>
<keyword evidence="12" id="KW-1015">Disulfide bond</keyword>
<comment type="subcellular location">
    <subcellularLocation>
        <location evidence="3">Mitochondrion inner membrane</location>
        <topology evidence="3">Peripheral membrane protein</topology>
    </subcellularLocation>
    <subcellularLocation>
        <location evidence="2">Mitochondrion intermembrane space</location>
    </subcellularLocation>
</comment>
<keyword evidence="10" id="KW-0496">Mitochondrion</keyword>
<comment type="similarity">
    <text evidence="4">Belongs to the complex I NDUFB7 subunit family.</text>
</comment>
<dbReference type="GO" id="GO:0005758">
    <property type="term" value="C:mitochondrial intermembrane space"/>
    <property type="evidence" value="ECO:0007669"/>
    <property type="project" value="UniProtKB-SubCell"/>
</dbReference>
<keyword evidence="7" id="KW-0679">Respiratory chain</keyword>
<dbReference type="KEGG" id="vde:111245837"/>
<name>A0A7M7JHK4_VARDE</name>
<dbReference type="GO" id="GO:0005743">
    <property type="term" value="C:mitochondrial inner membrane"/>
    <property type="evidence" value="ECO:0007669"/>
    <property type="project" value="UniProtKB-SubCell"/>
</dbReference>
<keyword evidence="6" id="KW-0813">Transport</keyword>
<dbReference type="EnsemblMetazoa" id="XM_022794690">
    <property type="protein sequence ID" value="XP_022650425"/>
    <property type="gene ID" value="LOC111245837"/>
</dbReference>
<evidence type="ECO:0000256" key="8">
    <source>
        <dbReference type="ARBA" id="ARBA00022792"/>
    </source>
</evidence>
<dbReference type="GeneID" id="111245837"/>
<accession>A0A7M7JHK4</accession>
<evidence type="ECO:0000256" key="11">
    <source>
        <dbReference type="ARBA" id="ARBA00023136"/>
    </source>
</evidence>